<comment type="caution">
    <text evidence="5">The sequence shown here is derived from an EMBL/GenBank/DDBJ whole genome shotgun (WGS) entry which is preliminary data.</text>
</comment>
<keyword evidence="3" id="KW-0539">Nucleus</keyword>
<dbReference type="EMBL" id="CAJZBQ010000023">
    <property type="protein sequence ID" value="CAG9319626.1"/>
    <property type="molecule type" value="Genomic_DNA"/>
</dbReference>
<evidence type="ECO:0000259" key="4">
    <source>
        <dbReference type="PROSITE" id="PS50166"/>
    </source>
</evidence>
<dbReference type="Proteomes" id="UP001162131">
    <property type="component" value="Unassembled WGS sequence"/>
</dbReference>
<gene>
    <name evidence="5" type="ORF">BSTOLATCC_MIC24177</name>
</gene>
<evidence type="ECO:0000313" key="6">
    <source>
        <dbReference type="Proteomes" id="UP001162131"/>
    </source>
</evidence>
<accession>A0AAU9J028</accession>
<reference evidence="5" key="1">
    <citation type="submission" date="2021-09" db="EMBL/GenBank/DDBJ databases">
        <authorList>
            <consortium name="AG Swart"/>
            <person name="Singh M."/>
            <person name="Singh A."/>
            <person name="Seah K."/>
            <person name="Emmerich C."/>
        </authorList>
    </citation>
    <scope>NUCLEOTIDE SEQUENCE</scope>
    <source>
        <strain evidence="5">ATCC30299</strain>
    </source>
</reference>
<dbReference type="Pfam" id="PF03810">
    <property type="entry name" value="IBN_N"/>
    <property type="match status" value="1"/>
</dbReference>
<protein>
    <recommendedName>
        <fullName evidence="4">Importin N-terminal domain-containing protein</fullName>
    </recommendedName>
</protein>
<dbReference type="PANTHER" id="PTHR10997:SF9">
    <property type="entry name" value="IMPORTIN-9"/>
    <property type="match status" value="1"/>
</dbReference>
<evidence type="ECO:0000313" key="5">
    <source>
        <dbReference type="EMBL" id="CAG9319626.1"/>
    </source>
</evidence>
<keyword evidence="6" id="KW-1185">Reference proteome</keyword>
<dbReference type="PROSITE" id="PS50166">
    <property type="entry name" value="IMPORTIN_B_NT"/>
    <property type="match status" value="1"/>
</dbReference>
<name>A0AAU9J028_9CILI</name>
<dbReference type="PANTHER" id="PTHR10997">
    <property type="entry name" value="IMPORTIN-7, 8, 11"/>
    <property type="match status" value="1"/>
</dbReference>
<evidence type="ECO:0000256" key="2">
    <source>
        <dbReference type="ARBA" id="ARBA00022448"/>
    </source>
</evidence>
<keyword evidence="2" id="KW-0813">Transport</keyword>
<dbReference type="Gene3D" id="1.25.10.10">
    <property type="entry name" value="Leucine-rich Repeat Variant"/>
    <property type="match status" value="1"/>
</dbReference>
<dbReference type="AlphaFoldDB" id="A0AAU9J028"/>
<evidence type="ECO:0000256" key="1">
    <source>
        <dbReference type="ARBA" id="ARBA00004123"/>
    </source>
</evidence>
<dbReference type="GO" id="GO:0006606">
    <property type="term" value="P:protein import into nucleus"/>
    <property type="evidence" value="ECO:0007669"/>
    <property type="project" value="TreeGrafter"/>
</dbReference>
<dbReference type="GO" id="GO:0005635">
    <property type="term" value="C:nuclear envelope"/>
    <property type="evidence" value="ECO:0007669"/>
    <property type="project" value="TreeGrafter"/>
</dbReference>
<dbReference type="InterPro" id="IPR016024">
    <property type="entry name" value="ARM-type_fold"/>
</dbReference>
<organism evidence="5 6">
    <name type="scientific">Blepharisma stoltei</name>
    <dbReference type="NCBI Taxonomy" id="1481888"/>
    <lineage>
        <taxon>Eukaryota</taxon>
        <taxon>Sar</taxon>
        <taxon>Alveolata</taxon>
        <taxon>Ciliophora</taxon>
        <taxon>Postciliodesmatophora</taxon>
        <taxon>Heterotrichea</taxon>
        <taxon>Heterotrichida</taxon>
        <taxon>Blepharismidae</taxon>
        <taxon>Blepharisma</taxon>
    </lineage>
</organism>
<sequence length="1108" mass="124613">MERLIEVLYSCIINPQHLSQGSTILKEWEFQAGYSPALSKILQGSIQLPSQIPENMKFFIRQFSGILLKNFISDYWNESSHISSNDMRETRQVLMQCIKIEEPKLKTLAVLALSGIVLRDFPDQWPMCFESILNLGADRDLVTIDSILLALSIIFDECDDRLSRATHLLFPVVYEFYGQAAAANNVRVKERCLDVAAKCLESLSWADGVDQELVSSSLDSSWSNWFYLLIEIIGTDESSIEMKRLSLKMLTSFYRDFTTYSLSWYYIIIQPAWTLLHALVPLYQESVVYSKEVLANDQIENEIGGVEGLTIQLLELITSIIIRPVIGPQVVGELKALINTLAWYLPLTVEQEELWSNDPNQFISEEDIEEYLKSSRISCLKLISELIDLFGDTSIECIVSVVESMLTNISQQSSAPLLYSSNQDIQAINDRINQNLLNIVRKFPTQHMWKTKEAAVLLLGSINTDIIGYNSRVKKSGKQPLDIANFFGSVILSDLTGSSNENGSEFLKGRALWCTAKISEIMDSSHPDCVRVFKICCNALNQKEPVAVRLSACYAILKLSRKVVTNVSEINEVLPNLLVNLVALIQATSSDTLHLVLDTLQEVLALNPEMSSVVPTYASNVFLKLFAKYYGEGSIMSKILAIIRIWCDLNKCMGSLLDTFLPFIMSLLATYPAISKEKPSSASSTSTMGSQVESLLILPSSLELMTLFLKKSSAESNERERLMDIVDPLLDLLGRTEDISLLLQGTSCLRAFCGYTANEVVKRGLEEKVVETVASLLNPAKNEAGALGLGYLVIQVFCKISPKIDEDLLIGCLNKLHRCKMPSIVQGLVLVFARLIHSHSAEIIGFLSNLTIERRVALKVLLDKWLIHQPLIRGRYTKNATIAALARIYTLKDQGVESLLVVGYNPSHSNACSEVLAPFKILCTLIRCLDNEAFMPKRKQQEEIGLNEEFQTVVEGSGIGFIGDYEEGERMDTIEDDKDSVQEDHGDREDPMESLKNDLLKEIKEDYDIRDFQIPVSKDKGLGDYETGSECLMSDMLDFDYEDNDDVSDDINEDDMYSLGDWYGGITLQNFLLDFFNNLITNDKEYLLACMKHLLPEDIALFKKHFTF</sequence>
<dbReference type="GO" id="GO:0031267">
    <property type="term" value="F:small GTPase binding"/>
    <property type="evidence" value="ECO:0007669"/>
    <property type="project" value="InterPro"/>
</dbReference>
<comment type="subcellular location">
    <subcellularLocation>
        <location evidence="1">Nucleus</location>
    </subcellularLocation>
</comment>
<evidence type="ECO:0000256" key="3">
    <source>
        <dbReference type="ARBA" id="ARBA00023242"/>
    </source>
</evidence>
<feature type="domain" description="Importin N-terminal" evidence="4">
    <location>
        <begin position="21"/>
        <end position="100"/>
    </location>
</feature>
<proteinExistence type="predicted"/>
<dbReference type="InterPro" id="IPR011989">
    <property type="entry name" value="ARM-like"/>
</dbReference>
<dbReference type="InterPro" id="IPR001494">
    <property type="entry name" value="Importin-beta_N"/>
</dbReference>
<dbReference type="GO" id="GO:0005829">
    <property type="term" value="C:cytosol"/>
    <property type="evidence" value="ECO:0007669"/>
    <property type="project" value="TreeGrafter"/>
</dbReference>
<dbReference type="SUPFAM" id="SSF48371">
    <property type="entry name" value="ARM repeat"/>
    <property type="match status" value="1"/>
</dbReference>